<dbReference type="AlphaFoldDB" id="A0A1B6CK48"/>
<evidence type="ECO:0000256" key="1">
    <source>
        <dbReference type="SAM" id="SignalP"/>
    </source>
</evidence>
<evidence type="ECO:0000313" key="2">
    <source>
        <dbReference type="EMBL" id="JAS13725.1"/>
    </source>
</evidence>
<name>A0A1B6CK48_9HEMI</name>
<dbReference type="EMBL" id="GEDC01023573">
    <property type="protein sequence ID" value="JAS13725.1"/>
    <property type="molecule type" value="Transcribed_RNA"/>
</dbReference>
<protein>
    <submittedName>
        <fullName evidence="2">Uncharacterized protein</fullName>
    </submittedName>
</protein>
<feature type="non-terminal residue" evidence="2">
    <location>
        <position position="127"/>
    </location>
</feature>
<organism evidence="2">
    <name type="scientific">Clastoptera arizonana</name>
    <name type="common">Arizona spittle bug</name>
    <dbReference type="NCBI Taxonomy" id="38151"/>
    <lineage>
        <taxon>Eukaryota</taxon>
        <taxon>Metazoa</taxon>
        <taxon>Ecdysozoa</taxon>
        <taxon>Arthropoda</taxon>
        <taxon>Hexapoda</taxon>
        <taxon>Insecta</taxon>
        <taxon>Pterygota</taxon>
        <taxon>Neoptera</taxon>
        <taxon>Paraneoptera</taxon>
        <taxon>Hemiptera</taxon>
        <taxon>Auchenorrhyncha</taxon>
        <taxon>Cercopoidea</taxon>
        <taxon>Clastopteridae</taxon>
        <taxon>Clastoptera</taxon>
    </lineage>
</organism>
<keyword evidence="1" id="KW-0732">Signal</keyword>
<gene>
    <name evidence="2" type="ORF">g.45761</name>
</gene>
<feature type="signal peptide" evidence="1">
    <location>
        <begin position="1"/>
        <end position="16"/>
    </location>
</feature>
<feature type="chain" id="PRO_5008580445" evidence="1">
    <location>
        <begin position="17"/>
        <end position="127"/>
    </location>
</feature>
<proteinExistence type="predicted"/>
<accession>A0A1B6CK48</accession>
<sequence length="127" mass="15072">MFKFCVFFFLFKVVTNLRNELLAVIEKQLTETAFVTIDALNIIQSPETKLEQKRVEYERILNSENKSMATITECWERSLENLTDSDYLECKKIQVDTETYFKEADDKPIPKIIQIIELLRRAKIMRL</sequence>
<reference evidence="2" key="1">
    <citation type="submission" date="2015-12" db="EMBL/GenBank/DDBJ databases">
        <title>De novo transcriptome assembly of four potential Pierce s Disease insect vectors from Arizona vineyards.</title>
        <authorList>
            <person name="Tassone E.E."/>
        </authorList>
    </citation>
    <scope>NUCLEOTIDE SEQUENCE</scope>
</reference>